<keyword evidence="2" id="KW-1185">Reference proteome</keyword>
<reference evidence="1 2" key="1">
    <citation type="journal article" date="2022" name="G3 (Bethesda)">
        <title>Whole-genome sequence and methylome profiling of the almond [Prunus dulcis (Mill.) D.A. Webb] cultivar 'Nonpareil'.</title>
        <authorList>
            <person name="D'Amico-Willman K.M."/>
            <person name="Ouma W.Z."/>
            <person name="Meulia T."/>
            <person name="Sideli G.M."/>
            <person name="Gradziel T.M."/>
            <person name="Fresnedo-Ramirez J."/>
        </authorList>
    </citation>
    <scope>NUCLEOTIDE SEQUENCE [LARGE SCALE GENOMIC DNA]</scope>
    <source>
        <strain evidence="1">Clone GOH B32 T37-40</strain>
    </source>
</reference>
<name>A0AAD4V3A9_PRUDU</name>
<dbReference type="PANTHER" id="PTHR36617">
    <property type="entry name" value="PROTEIN, PUTATIVE-RELATED"/>
    <property type="match status" value="1"/>
</dbReference>
<gene>
    <name evidence="1" type="ORF">L3X38_036758</name>
</gene>
<protein>
    <submittedName>
        <fullName evidence="1">Uncharacterized protein</fullName>
    </submittedName>
</protein>
<dbReference type="EMBL" id="JAJFAZ020000007">
    <property type="protein sequence ID" value="KAI5317051.1"/>
    <property type="molecule type" value="Genomic_DNA"/>
</dbReference>
<dbReference type="PANTHER" id="PTHR36617:SF15">
    <property type="entry name" value="REVERSE TRANSCRIPTASE ZINC-BINDING DOMAIN-CONTAINING PROTEIN"/>
    <property type="match status" value="1"/>
</dbReference>
<accession>A0AAD4V3A9</accession>
<evidence type="ECO:0000313" key="2">
    <source>
        <dbReference type="Proteomes" id="UP001054821"/>
    </source>
</evidence>
<dbReference type="AlphaFoldDB" id="A0AAD4V3A9"/>
<proteinExistence type="predicted"/>
<sequence>MSIGVAAKVEQLMRNFLWEELEDGKKSHLVRWERVIRSKEASGLGTGSLRERNDALRAKWLWRFPLETNSLWHTTIKSKHGINSNGWDTKHVVNVSCRNPWREILKGYNSFLQCCRFSFGNREKIRFWEDYWLKEGLLKNLFPRLFSLSRKKNLSISHIVNNQELPLNWDFGFRRNLFKAKIAEAVILLDILGKVRLSSSRMERRIWDIEEHGSFSCKSFRSFLLSTDIRDVCSPFASRIIIILSS</sequence>
<organism evidence="1 2">
    <name type="scientific">Prunus dulcis</name>
    <name type="common">Almond</name>
    <name type="synonym">Amygdalus dulcis</name>
    <dbReference type="NCBI Taxonomy" id="3755"/>
    <lineage>
        <taxon>Eukaryota</taxon>
        <taxon>Viridiplantae</taxon>
        <taxon>Streptophyta</taxon>
        <taxon>Embryophyta</taxon>
        <taxon>Tracheophyta</taxon>
        <taxon>Spermatophyta</taxon>
        <taxon>Magnoliopsida</taxon>
        <taxon>eudicotyledons</taxon>
        <taxon>Gunneridae</taxon>
        <taxon>Pentapetalae</taxon>
        <taxon>rosids</taxon>
        <taxon>fabids</taxon>
        <taxon>Rosales</taxon>
        <taxon>Rosaceae</taxon>
        <taxon>Amygdaloideae</taxon>
        <taxon>Amygdaleae</taxon>
        <taxon>Prunus</taxon>
    </lineage>
</organism>
<comment type="caution">
    <text evidence="1">The sequence shown here is derived from an EMBL/GenBank/DDBJ whole genome shotgun (WGS) entry which is preliminary data.</text>
</comment>
<evidence type="ECO:0000313" key="1">
    <source>
        <dbReference type="EMBL" id="KAI5317051.1"/>
    </source>
</evidence>
<dbReference type="Proteomes" id="UP001054821">
    <property type="component" value="Chromosome 7"/>
</dbReference>